<evidence type="ECO:0008006" key="2">
    <source>
        <dbReference type="Google" id="ProtNLM"/>
    </source>
</evidence>
<name>A0A6J5STL9_9CAUD</name>
<proteinExistence type="predicted"/>
<gene>
    <name evidence="1" type="ORF">UFOVP1608_40</name>
</gene>
<reference evidence="1" key="1">
    <citation type="submission" date="2020-05" db="EMBL/GenBank/DDBJ databases">
        <authorList>
            <person name="Chiriac C."/>
            <person name="Salcher M."/>
            <person name="Ghai R."/>
            <person name="Kavagutti S V."/>
        </authorList>
    </citation>
    <scope>NUCLEOTIDE SEQUENCE</scope>
</reference>
<dbReference type="Gene3D" id="3.90.1720.10">
    <property type="entry name" value="endopeptidase domain like (from Nostoc punctiforme)"/>
    <property type="match status" value="1"/>
</dbReference>
<dbReference type="GO" id="GO:0001897">
    <property type="term" value="P:symbiont-mediated cytolysis of host cell"/>
    <property type="evidence" value="ECO:0007669"/>
    <property type="project" value="UniProtKB-ARBA"/>
</dbReference>
<dbReference type="InterPro" id="IPR038765">
    <property type="entry name" value="Papain-like_cys_pep_sf"/>
</dbReference>
<dbReference type="EMBL" id="LR797470">
    <property type="protein sequence ID" value="CAB4218610.1"/>
    <property type="molecule type" value="Genomic_DNA"/>
</dbReference>
<organism evidence="1">
    <name type="scientific">uncultured Caudovirales phage</name>
    <dbReference type="NCBI Taxonomy" id="2100421"/>
    <lineage>
        <taxon>Viruses</taxon>
        <taxon>Duplodnaviria</taxon>
        <taxon>Heunggongvirae</taxon>
        <taxon>Uroviricota</taxon>
        <taxon>Caudoviricetes</taxon>
        <taxon>Peduoviridae</taxon>
        <taxon>Maltschvirus</taxon>
        <taxon>Maltschvirus maltsch</taxon>
    </lineage>
</organism>
<protein>
    <recommendedName>
        <fullName evidence="2">CHAP domain containing protein</fullName>
    </recommendedName>
</protein>
<sequence>MNPTPAAILAIAKRYTDQGYREGPNNDTIFGKRYGLNHQPWCDMYVSDIFVEAGAIRAIAPKSSPKGFASCDAHLKHLAKNGQLVPVGKAQPGDLVFFQFDDDAQPDHIGIVKANRPRTRTLVCFEGNTSGDSKGSQSNGDGCFEKKRSYSLVMAVARPNWSLVAPAK</sequence>
<dbReference type="SUPFAM" id="SSF54001">
    <property type="entry name" value="Cysteine proteinases"/>
    <property type="match status" value="1"/>
</dbReference>
<evidence type="ECO:0000313" key="1">
    <source>
        <dbReference type="EMBL" id="CAB4218610.1"/>
    </source>
</evidence>
<accession>A0A6J5STL9</accession>